<accession>A0A451EQR6</accession>
<dbReference type="Pfam" id="PF13419">
    <property type="entry name" value="HAD_2"/>
    <property type="match status" value="1"/>
</dbReference>
<keyword evidence="3" id="KW-1185">Reference proteome</keyword>
<dbReference type="Gene3D" id="3.40.50.1000">
    <property type="entry name" value="HAD superfamily/HAD-like"/>
    <property type="match status" value="1"/>
</dbReference>
<dbReference type="RefSeq" id="WP_127164834.1">
    <property type="nucleotide sequence ID" value="NZ_CP029822.1"/>
</dbReference>
<dbReference type="EMBL" id="CP029822">
    <property type="protein sequence ID" value="AZS52194.1"/>
    <property type="molecule type" value="Genomic_DNA"/>
</dbReference>
<sequence>MTPSKIKYWVFDMDGTLTNAVHDFPAIRKTLGMAETDDILEYLAALPASERAEKNAWLIEHERVLAENATPARGAIELVNYLVSQETKLAILTRNDRELAFITLRAIGLEKHFPKTFILGRDEAKPKPSPDGLLKIANAWQIKSDHLLMIGDFRHDLSCGKEAGAHTILVNYPENTWPDLADWYYPNCELLLNDLKARD</sequence>
<dbReference type="SFLD" id="SFLDS00003">
    <property type="entry name" value="Haloacid_Dehalogenase"/>
    <property type="match status" value="1"/>
</dbReference>
<dbReference type="PANTHER" id="PTHR43885:SF1">
    <property type="entry name" value="SUPERFAMILY HYDROLASE, PUTATIVE (AFU_ORTHOLOGUE AFUA_4G13290)-RELATED"/>
    <property type="match status" value="1"/>
</dbReference>
<organism evidence="2 3">
    <name type="scientific">Entomomonas moraniae</name>
    <dbReference type="NCBI Taxonomy" id="2213226"/>
    <lineage>
        <taxon>Bacteria</taxon>
        <taxon>Pseudomonadati</taxon>
        <taxon>Pseudomonadota</taxon>
        <taxon>Gammaproteobacteria</taxon>
        <taxon>Pseudomonadales</taxon>
        <taxon>Pseudomonadaceae</taxon>
        <taxon>Entomomonas</taxon>
    </lineage>
</organism>
<name>A0A451EQR6_9GAMM</name>
<dbReference type="InterPro" id="IPR006439">
    <property type="entry name" value="HAD-SF_hydro_IA"/>
</dbReference>
<comment type="cofactor">
    <cofactor evidence="1">
        <name>Mg(2+)</name>
        <dbReference type="ChEBI" id="CHEBI:18420"/>
    </cofactor>
</comment>
<keyword evidence="2" id="KW-0378">Hydrolase</keyword>
<dbReference type="InterPro" id="IPR036412">
    <property type="entry name" value="HAD-like_sf"/>
</dbReference>
<proteinExistence type="predicted"/>
<dbReference type="InterPro" id="IPR041492">
    <property type="entry name" value="HAD_2"/>
</dbReference>
<dbReference type="AlphaFoldDB" id="A0A451EQR6"/>
<dbReference type="KEGG" id="emo:DM558_07090"/>
<evidence type="ECO:0000256" key="1">
    <source>
        <dbReference type="ARBA" id="ARBA00001946"/>
    </source>
</evidence>
<evidence type="ECO:0000313" key="2">
    <source>
        <dbReference type="EMBL" id="AZS52194.1"/>
    </source>
</evidence>
<gene>
    <name evidence="2" type="ORF">DM558_07090</name>
</gene>
<dbReference type="Gene3D" id="1.10.260.80">
    <property type="match status" value="1"/>
</dbReference>
<dbReference type="NCBIfam" id="TIGR01549">
    <property type="entry name" value="HAD-SF-IA-v1"/>
    <property type="match status" value="1"/>
</dbReference>
<protein>
    <submittedName>
        <fullName evidence="2">HAD family hydrolase</fullName>
    </submittedName>
</protein>
<dbReference type="GO" id="GO:0016787">
    <property type="term" value="F:hydrolase activity"/>
    <property type="evidence" value="ECO:0007669"/>
    <property type="project" value="UniProtKB-KW"/>
</dbReference>
<dbReference type="SUPFAM" id="SSF56784">
    <property type="entry name" value="HAD-like"/>
    <property type="match status" value="1"/>
</dbReference>
<evidence type="ECO:0000313" key="3">
    <source>
        <dbReference type="Proteomes" id="UP000273143"/>
    </source>
</evidence>
<dbReference type="SFLD" id="SFLDG01129">
    <property type="entry name" value="C1.5:_HAD__Beta-PGM__Phosphata"/>
    <property type="match status" value="1"/>
</dbReference>
<dbReference type="InterPro" id="IPR023214">
    <property type="entry name" value="HAD_sf"/>
</dbReference>
<dbReference type="NCBIfam" id="TIGR01509">
    <property type="entry name" value="HAD-SF-IA-v3"/>
    <property type="match status" value="1"/>
</dbReference>
<reference evidence="3" key="1">
    <citation type="submission" date="2018-06" db="EMBL/GenBank/DDBJ databases">
        <title>Complete genome of Pseudomonas insecticola strain QZS01.</title>
        <authorList>
            <person name="Wang J."/>
            <person name="Su Q."/>
        </authorList>
    </citation>
    <scope>NUCLEOTIDE SEQUENCE [LARGE SCALE GENOMIC DNA]</scope>
    <source>
        <strain evidence="3">QZS01</strain>
    </source>
</reference>
<dbReference type="PANTHER" id="PTHR43885">
    <property type="entry name" value="HALOACID DEHALOGENASE-LIKE HYDROLASE"/>
    <property type="match status" value="1"/>
</dbReference>
<dbReference type="Proteomes" id="UP000273143">
    <property type="component" value="Chromosome"/>
</dbReference>